<accession>A0A3N6LXM0</accession>
<keyword evidence="3" id="KW-1185">Reference proteome</keyword>
<evidence type="ECO:0000313" key="2">
    <source>
        <dbReference type="EMBL" id="RQG95543.1"/>
    </source>
</evidence>
<organism evidence="2 3">
    <name type="scientific">Natrarchaeobius chitinivorans</name>
    <dbReference type="NCBI Taxonomy" id="1679083"/>
    <lineage>
        <taxon>Archaea</taxon>
        <taxon>Methanobacteriati</taxon>
        <taxon>Methanobacteriota</taxon>
        <taxon>Stenosarchaea group</taxon>
        <taxon>Halobacteria</taxon>
        <taxon>Halobacteriales</taxon>
        <taxon>Natrialbaceae</taxon>
        <taxon>Natrarchaeobius</taxon>
    </lineage>
</organism>
<comment type="caution">
    <text evidence="2">The sequence shown here is derived from an EMBL/GenBank/DDBJ whole genome shotgun (WGS) entry which is preliminary data.</text>
</comment>
<dbReference type="AlphaFoldDB" id="A0A3N6LXM0"/>
<name>A0A3N6LXM0_NATCH</name>
<evidence type="ECO:0000256" key="1">
    <source>
        <dbReference type="SAM" id="MobiDB-lite"/>
    </source>
</evidence>
<proteinExistence type="predicted"/>
<feature type="region of interest" description="Disordered" evidence="1">
    <location>
        <begin position="1"/>
        <end position="26"/>
    </location>
</feature>
<protein>
    <submittedName>
        <fullName evidence="2">Uncharacterized protein</fullName>
    </submittedName>
</protein>
<dbReference type="EMBL" id="REGA01000005">
    <property type="protein sequence ID" value="RQG95543.1"/>
    <property type="molecule type" value="Genomic_DNA"/>
</dbReference>
<dbReference type="Proteomes" id="UP000282323">
    <property type="component" value="Unassembled WGS sequence"/>
</dbReference>
<evidence type="ECO:0000313" key="3">
    <source>
        <dbReference type="Proteomes" id="UP000282323"/>
    </source>
</evidence>
<sequence>MGCRCDTVGQNDSTIGRPPAGVSDGDGREFAIDVALTAVRQYEKQVATALPMETVDASVQRARGVTP</sequence>
<gene>
    <name evidence="2" type="ORF">EA473_07970</name>
</gene>
<reference evidence="2 3" key="1">
    <citation type="submission" date="2018-10" db="EMBL/GenBank/DDBJ databases">
        <title>Natrarchaeobius chitinivorans gen. nov., sp. nov., and Natrarchaeobius haloalkaliphilus sp. nov., alkaliphilic, chitin-utilizing haloarchaea from hypersaline alkaline lakes.</title>
        <authorList>
            <person name="Sorokin D.Y."/>
            <person name="Elcheninov A.G."/>
            <person name="Kostrikina N.A."/>
            <person name="Bale N.J."/>
            <person name="Sinninghe Damste J.S."/>
            <person name="Khijniak T.V."/>
            <person name="Kublanov I.V."/>
            <person name="Toshchakov S.V."/>
        </authorList>
    </citation>
    <scope>NUCLEOTIDE SEQUENCE [LARGE SCALE GENOMIC DNA]</scope>
    <source>
        <strain evidence="2 3">AArcht4T</strain>
    </source>
</reference>